<comment type="caution">
    <text evidence="1">The sequence shown here is derived from an EMBL/GenBank/DDBJ whole genome shotgun (WGS) entry which is preliminary data.</text>
</comment>
<keyword evidence="2" id="KW-1185">Reference proteome</keyword>
<name>A0A0V0SGD8_9BILA</name>
<accession>A0A0V0SGD8</accession>
<evidence type="ECO:0000313" key="1">
    <source>
        <dbReference type="EMBL" id="KRX25783.1"/>
    </source>
</evidence>
<sequence length="33" mass="3680">MEIVLFKIDGFLRNGKAIALVKRCVSCFLILPA</sequence>
<evidence type="ECO:0000313" key="2">
    <source>
        <dbReference type="Proteomes" id="UP000054630"/>
    </source>
</evidence>
<dbReference type="Proteomes" id="UP000054630">
    <property type="component" value="Unassembled WGS sequence"/>
</dbReference>
<organism evidence="1 2">
    <name type="scientific">Trichinella nelsoni</name>
    <dbReference type="NCBI Taxonomy" id="6336"/>
    <lineage>
        <taxon>Eukaryota</taxon>
        <taxon>Metazoa</taxon>
        <taxon>Ecdysozoa</taxon>
        <taxon>Nematoda</taxon>
        <taxon>Enoplea</taxon>
        <taxon>Dorylaimia</taxon>
        <taxon>Trichinellida</taxon>
        <taxon>Trichinellidae</taxon>
        <taxon>Trichinella</taxon>
    </lineage>
</organism>
<protein>
    <submittedName>
        <fullName evidence="1">Uncharacterized protein</fullName>
    </submittedName>
</protein>
<reference evidence="1 2" key="1">
    <citation type="submission" date="2015-01" db="EMBL/GenBank/DDBJ databases">
        <title>Evolution of Trichinella species and genotypes.</title>
        <authorList>
            <person name="Korhonen P.K."/>
            <person name="Edoardo P."/>
            <person name="Giuseppe L.R."/>
            <person name="Gasser R.B."/>
        </authorList>
    </citation>
    <scope>NUCLEOTIDE SEQUENCE [LARGE SCALE GENOMIC DNA]</scope>
    <source>
        <strain evidence="1">ISS37</strain>
    </source>
</reference>
<gene>
    <name evidence="1" type="ORF">T07_6883</name>
</gene>
<proteinExistence type="predicted"/>
<dbReference type="AlphaFoldDB" id="A0A0V0SGD8"/>
<dbReference type="EMBL" id="JYDL01000010">
    <property type="protein sequence ID" value="KRX25783.1"/>
    <property type="molecule type" value="Genomic_DNA"/>
</dbReference>